<feature type="domain" description="DHFR" evidence="7">
    <location>
        <begin position="3"/>
        <end position="164"/>
    </location>
</feature>
<dbReference type="PANTHER" id="PTHR48069">
    <property type="entry name" value="DIHYDROFOLATE REDUCTASE"/>
    <property type="match status" value="1"/>
</dbReference>
<evidence type="ECO:0000256" key="5">
    <source>
        <dbReference type="ARBA" id="ARBA00022857"/>
    </source>
</evidence>
<dbReference type="PATRIC" id="fig|137591.24.peg.1765"/>
<evidence type="ECO:0000256" key="3">
    <source>
        <dbReference type="ARBA" id="ARBA00012856"/>
    </source>
</evidence>
<proteinExistence type="inferred from homology"/>
<dbReference type="GO" id="GO:0046654">
    <property type="term" value="P:tetrahydrofolate biosynthetic process"/>
    <property type="evidence" value="ECO:0007669"/>
    <property type="project" value="UniProtKB-UniPathway"/>
</dbReference>
<dbReference type="InterPro" id="IPR001796">
    <property type="entry name" value="DHFR_dom"/>
</dbReference>
<accession>A0A0D1JM63</accession>
<gene>
    <name evidence="8" type="primary">folA</name>
    <name evidence="8" type="ORF">ab3b_01819</name>
</gene>
<dbReference type="PRINTS" id="PR00070">
    <property type="entry name" value="DHFR"/>
</dbReference>
<keyword evidence="5" id="KW-0521">NADP</keyword>
<dbReference type="GO" id="GO:0050661">
    <property type="term" value="F:NADP binding"/>
    <property type="evidence" value="ECO:0007669"/>
    <property type="project" value="InterPro"/>
</dbReference>
<comment type="caution">
    <text evidence="8">The sequence shown here is derived from an EMBL/GenBank/DDBJ whole genome shotgun (WGS) entry which is preliminary data.</text>
</comment>
<reference evidence="8 9" key="1">
    <citation type="journal article" date="2015" name="Microbiology (Mosc.)">
        <title>Genomics of the Weissella cibaria species with an examination of its metabolic traits.</title>
        <authorList>
            <person name="Lynch K.M."/>
            <person name="Lucid A."/>
            <person name="Arendt E.K."/>
            <person name="Sleator R.D."/>
            <person name="Lucey B."/>
            <person name="Coffey A."/>
        </authorList>
    </citation>
    <scope>NUCLEOTIDE SEQUENCE [LARGE SCALE GENOMIC DNA]</scope>
    <source>
        <strain evidence="8 9">AB3b</strain>
    </source>
</reference>
<evidence type="ECO:0000313" key="8">
    <source>
        <dbReference type="EMBL" id="KIU22423.1"/>
    </source>
</evidence>
<evidence type="ECO:0000256" key="1">
    <source>
        <dbReference type="ARBA" id="ARBA00004903"/>
    </source>
</evidence>
<name>A0A0D1JM63_9LACO</name>
<evidence type="ECO:0000256" key="2">
    <source>
        <dbReference type="ARBA" id="ARBA00009539"/>
    </source>
</evidence>
<comment type="similarity">
    <text evidence="2">Belongs to the dihydrofolate reductase family.</text>
</comment>
<sequence length="165" mass="18653">MAEKILIWAQTNNGTIALNGSIPWRQKADMKFFKEQTIHQVALMGRNTMLSFGGRALPERINMVLTHDETLDVPAGFEKVYTMAEAEQIADEKGMKLAVIGGKAIYDSYLPVADILYVTYLDTDFMGDVLMPPVDQTVWIAEEIASGRADADNDYDWRIVKYTRR</sequence>
<dbReference type="Pfam" id="PF00186">
    <property type="entry name" value="DHFR_1"/>
    <property type="match status" value="1"/>
</dbReference>
<dbReference type="RefSeq" id="WP_043941629.1">
    <property type="nucleotide sequence ID" value="NZ_JWHT01000041.1"/>
</dbReference>
<dbReference type="InterPro" id="IPR012259">
    <property type="entry name" value="DHFR"/>
</dbReference>
<keyword evidence="4" id="KW-0554">One-carbon metabolism</keyword>
<dbReference type="GO" id="GO:0004146">
    <property type="term" value="F:dihydrofolate reductase activity"/>
    <property type="evidence" value="ECO:0007669"/>
    <property type="project" value="UniProtKB-EC"/>
</dbReference>
<dbReference type="Proteomes" id="UP000032289">
    <property type="component" value="Unassembled WGS sequence"/>
</dbReference>
<dbReference type="Gene3D" id="3.40.430.10">
    <property type="entry name" value="Dihydrofolate Reductase, subunit A"/>
    <property type="match status" value="1"/>
</dbReference>
<dbReference type="CDD" id="cd00209">
    <property type="entry name" value="DHFR"/>
    <property type="match status" value="1"/>
</dbReference>
<evidence type="ECO:0000256" key="4">
    <source>
        <dbReference type="ARBA" id="ARBA00022563"/>
    </source>
</evidence>
<keyword evidence="6 8" id="KW-0560">Oxidoreductase</keyword>
<evidence type="ECO:0000256" key="6">
    <source>
        <dbReference type="ARBA" id="ARBA00023002"/>
    </source>
</evidence>
<dbReference type="GO" id="GO:0006730">
    <property type="term" value="P:one-carbon metabolic process"/>
    <property type="evidence" value="ECO:0007669"/>
    <property type="project" value="UniProtKB-KW"/>
</dbReference>
<dbReference type="GO" id="GO:0005829">
    <property type="term" value="C:cytosol"/>
    <property type="evidence" value="ECO:0007669"/>
    <property type="project" value="TreeGrafter"/>
</dbReference>
<dbReference type="AlphaFoldDB" id="A0A0D1JM63"/>
<dbReference type="GO" id="GO:0046452">
    <property type="term" value="P:dihydrofolate metabolic process"/>
    <property type="evidence" value="ECO:0007669"/>
    <property type="project" value="TreeGrafter"/>
</dbReference>
<dbReference type="UniPathway" id="UPA00077">
    <property type="reaction ID" value="UER00158"/>
</dbReference>
<dbReference type="PANTHER" id="PTHR48069:SF3">
    <property type="entry name" value="DIHYDROFOLATE REDUCTASE"/>
    <property type="match status" value="1"/>
</dbReference>
<dbReference type="GO" id="GO:0046655">
    <property type="term" value="P:folic acid metabolic process"/>
    <property type="evidence" value="ECO:0007669"/>
    <property type="project" value="TreeGrafter"/>
</dbReference>
<dbReference type="EC" id="1.5.1.3" evidence="3"/>
<dbReference type="InterPro" id="IPR024072">
    <property type="entry name" value="DHFR-like_dom_sf"/>
</dbReference>
<dbReference type="PROSITE" id="PS51330">
    <property type="entry name" value="DHFR_2"/>
    <property type="match status" value="1"/>
</dbReference>
<protein>
    <recommendedName>
        <fullName evidence="3">dihydrofolate reductase</fullName>
        <ecNumber evidence="3">1.5.1.3</ecNumber>
    </recommendedName>
</protein>
<dbReference type="SUPFAM" id="SSF53597">
    <property type="entry name" value="Dihydrofolate reductase-like"/>
    <property type="match status" value="1"/>
</dbReference>
<comment type="pathway">
    <text evidence="1">Cofactor biosynthesis; tetrahydrofolate biosynthesis; 5,6,7,8-tetrahydrofolate from 7,8-dihydrofolate: step 1/1.</text>
</comment>
<organism evidence="8 9">
    <name type="scientific">Weissella cibaria</name>
    <dbReference type="NCBI Taxonomy" id="137591"/>
    <lineage>
        <taxon>Bacteria</taxon>
        <taxon>Bacillati</taxon>
        <taxon>Bacillota</taxon>
        <taxon>Bacilli</taxon>
        <taxon>Lactobacillales</taxon>
        <taxon>Lactobacillaceae</taxon>
        <taxon>Weissella</taxon>
    </lineage>
</organism>
<evidence type="ECO:0000259" key="7">
    <source>
        <dbReference type="PROSITE" id="PS51330"/>
    </source>
</evidence>
<evidence type="ECO:0000313" key="9">
    <source>
        <dbReference type="Proteomes" id="UP000032289"/>
    </source>
</evidence>
<dbReference type="EMBL" id="JWHT01000041">
    <property type="protein sequence ID" value="KIU22423.1"/>
    <property type="molecule type" value="Genomic_DNA"/>
</dbReference>